<evidence type="ECO:0000313" key="1">
    <source>
        <dbReference type="EMBL" id="DAD72768.1"/>
    </source>
</evidence>
<accession>A0A8S5LSC9</accession>
<proteinExistence type="predicted"/>
<dbReference type="EMBL" id="BK014726">
    <property type="protein sequence ID" value="DAD72768.1"/>
    <property type="molecule type" value="Genomic_DNA"/>
</dbReference>
<name>A0A8S5LSC9_9CAUD</name>
<evidence type="ECO:0008006" key="2">
    <source>
        <dbReference type="Google" id="ProtNLM"/>
    </source>
</evidence>
<reference evidence="1" key="1">
    <citation type="journal article" date="2021" name="Proc. Natl. Acad. Sci. U.S.A.">
        <title>A Catalog of Tens of Thousands of Viruses from Human Metagenomes Reveals Hidden Associations with Chronic Diseases.</title>
        <authorList>
            <person name="Tisza M.J."/>
            <person name="Buck C.B."/>
        </authorList>
    </citation>
    <scope>NUCLEOTIDE SEQUENCE</scope>
    <source>
        <strain evidence="1">CtYBm1</strain>
    </source>
</reference>
<protein>
    <recommendedName>
        <fullName evidence="2">Exonuclease</fullName>
    </recommendedName>
</protein>
<sequence>MRWNKHPEYEGHHSFLSASQCHWLNYDPEKLVERFENEKAKQRGTELHEFASLSIQHRIRLEPGHTHPAVANFVNDAIGYRMDSEVLLFYSPYAFGTADAIRYDPPTKDNPRGFLRIHDLKTGKTKPKMEQLLVYAAYFCLEYGQKPERVDFELRIYQGNKIDTYIPEAEDVYDVYNTIKEFSAILERKPE</sequence>
<organism evidence="1">
    <name type="scientific">Siphoviridae sp. ctYBm1</name>
    <dbReference type="NCBI Taxonomy" id="2826374"/>
    <lineage>
        <taxon>Viruses</taxon>
        <taxon>Duplodnaviria</taxon>
        <taxon>Heunggongvirae</taxon>
        <taxon>Uroviricota</taxon>
        <taxon>Caudoviricetes</taxon>
    </lineage>
</organism>